<dbReference type="AlphaFoldDB" id="A0A4Y9Y4F2"/>
<proteinExistence type="predicted"/>
<comment type="caution">
    <text evidence="2">The sequence shown here is derived from an EMBL/GenBank/DDBJ whole genome shotgun (WGS) entry which is preliminary data.</text>
</comment>
<accession>A0A4Y9Y4F2</accession>
<dbReference type="SUPFAM" id="SSF57850">
    <property type="entry name" value="RING/U-box"/>
    <property type="match status" value="1"/>
</dbReference>
<gene>
    <name evidence="2" type="ORF">EVJ58_g7287</name>
</gene>
<feature type="coiled-coil region" evidence="1">
    <location>
        <begin position="71"/>
        <end position="169"/>
    </location>
</feature>
<organism evidence="2 3">
    <name type="scientific">Rhodofomes roseus</name>
    <dbReference type="NCBI Taxonomy" id="34475"/>
    <lineage>
        <taxon>Eukaryota</taxon>
        <taxon>Fungi</taxon>
        <taxon>Dikarya</taxon>
        <taxon>Basidiomycota</taxon>
        <taxon>Agaricomycotina</taxon>
        <taxon>Agaricomycetes</taxon>
        <taxon>Polyporales</taxon>
        <taxon>Rhodofomes</taxon>
    </lineage>
</organism>
<evidence type="ECO:0000313" key="3">
    <source>
        <dbReference type="Proteomes" id="UP000298390"/>
    </source>
</evidence>
<keyword evidence="1" id="KW-0175">Coiled coil</keyword>
<dbReference type="Proteomes" id="UP000298390">
    <property type="component" value="Unassembled WGS sequence"/>
</dbReference>
<sequence>MHARCSICQDTLGDANTPMTTLCGHLYCAETDDLVAALADIEAPDLRNLLANVVGLLGDIRAQKIADAARLSELESQRDTLQTMARRLTERLREHQRARETEREAATEELTRLREEWTARIAALQEELQGTTAQLNTERAKVEQAKVVMTELDADAKKWQTQASRYKKKVRRFVRAVVIIVSFS</sequence>
<evidence type="ECO:0000313" key="2">
    <source>
        <dbReference type="EMBL" id="TFY57002.1"/>
    </source>
</evidence>
<dbReference type="STRING" id="34475.A0A4Y9Y4F2"/>
<reference evidence="2 3" key="1">
    <citation type="submission" date="2019-01" db="EMBL/GenBank/DDBJ databases">
        <title>Genome sequencing of the rare red list fungi Fomitopsis rosea.</title>
        <authorList>
            <person name="Buettner E."/>
            <person name="Kellner H."/>
        </authorList>
    </citation>
    <scope>NUCLEOTIDE SEQUENCE [LARGE SCALE GENOMIC DNA]</scope>
    <source>
        <strain evidence="2 3">DSM 105464</strain>
    </source>
</reference>
<name>A0A4Y9Y4F2_9APHY</name>
<dbReference type="EMBL" id="SEKV01000460">
    <property type="protein sequence ID" value="TFY57002.1"/>
    <property type="molecule type" value="Genomic_DNA"/>
</dbReference>
<evidence type="ECO:0000256" key="1">
    <source>
        <dbReference type="SAM" id="Coils"/>
    </source>
</evidence>
<protein>
    <submittedName>
        <fullName evidence="2">Uncharacterized protein</fullName>
    </submittedName>
</protein>